<organism evidence="1">
    <name type="scientific">Brassica cretica</name>
    <name type="common">Mustard</name>
    <dbReference type="NCBI Taxonomy" id="69181"/>
    <lineage>
        <taxon>Eukaryota</taxon>
        <taxon>Viridiplantae</taxon>
        <taxon>Streptophyta</taxon>
        <taxon>Embryophyta</taxon>
        <taxon>Tracheophyta</taxon>
        <taxon>Spermatophyta</taxon>
        <taxon>Magnoliopsida</taxon>
        <taxon>eudicotyledons</taxon>
        <taxon>Gunneridae</taxon>
        <taxon>Pentapetalae</taxon>
        <taxon>rosids</taxon>
        <taxon>malvids</taxon>
        <taxon>Brassicales</taxon>
        <taxon>Brassicaceae</taxon>
        <taxon>Brassiceae</taxon>
        <taxon>Brassica</taxon>
    </lineage>
</organism>
<name>A0A8S9MAF8_BRACR</name>
<comment type="caution">
    <text evidence="1">The sequence shown here is derived from an EMBL/GenBank/DDBJ whole genome shotgun (WGS) entry which is preliminary data.</text>
</comment>
<protein>
    <submittedName>
        <fullName evidence="1">Uncharacterized protein</fullName>
    </submittedName>
</protein>
<gene>
    <name evidence="1" type="ORF">F2Q70_00010183</name>
</gene>
<evidence type="ECO:0000313" key="1">
    <source>
        <dbReference type="EMBL" id="KAF2615138.1"/>
    </source>
</evidence>
<dbReference type="EMBL" id="QGKY02000089">
    <property type="protein sequence ID" value="KAF2615138.1"/>
    <property type="molecule type" value="Genomic_DNA"/>
</dbReference>
<proteinExistence type="predicted"/>
<accession>A0A8S9MAF8</accession>
<dbReference type="AlphaFoldDB" id="A0A8S9MAF8"/>
<reference evidence="1" key="1">
    <citation type="submission" date="2019-12" db="EMBL/GenBank/DDBJ databases">
        <title>Genome sequencing and annotation of Brassica cretica.</title>
        <authorList>
            <person name="Studholme D.J."/>
            <person name="Sarris P.F."/>
        </authorList>
    </citation>
    <scope>NUCLEOTIDE SEQUENCE</scope>
    <source>
        <strain evidence="1">PFS-102/07</strain>
        <tissue evidence="1">Leaf</tissue>
    </source>
</reference>
<sequence>MFHEKLKSLKYEMRSLNRDLFGDLPGRVKAAYEDLCVKQTEAMRNPHTTTFKAASDAWEHWHHISGIEEQFYFQKSRIQWLGLGDRNSRFFHRATQSRNVRNTIRKIVTADGRILTSLPEIKQEAALHFETFLNGFQQSQARADVVGEVLPRSWKIEV</sequence>